<dbReference type="AlphaFoldDB" id="A0A5C8NHM8"/>
<dbReference type="Proteomes" id="UP000321571">
    <property type="component" value="Unassembled WGS sequence"/>
</dbReference>
<evidence type="ECO:0000313" key="2">
    <source>
        <dbReference type="EMBL" id="TXL61384.1"/>
    </source>
</evidence>
<keyword evidence="3" id="KW-1185">Reference proteome</keyword>
<dbReference type="RefSeq" id="WP_147685613.1">
    <property type="nucleotide sequence ID" value="NZ_VDUX01000003.1"/>
</dbReference>
<dbReference type="Pfam" id="PF10067">
    <property type="entry name" value="DUF2306"/>
    <property type="match status" value="1"/>
</dbReference>
<comment type="caution">
    <text evidence="2">The sequence shown here is derived from an EMBL/GenBank/DDBJ whole genome shotgun (WGS) entry which is preliminary data.</text>
</comment>
<keyword evidence="1" id="KW-0472">Membrane</keyword>
<sequence>MSSRSGWRTGVALLVLSVVPLTAGALRLLQVFGGPDVLPHDDRFTAGFPVALVLHIVGAAVFALVGILQLVPAFRRRHWTWHRRAGRVLAVTGLLVAGSAIWLTLFYAAQPGTGLLLFAFRIVVAPATIAFIVLGFTAIRRRDVAAHRAWMIRAYALGLGAGTQVFTEGFGEAFFGTGEVAGDLAKGIAWVINLAVAEWAIRRSPSPARELVRA</sequence>
<feature type="transmembrane region" description="Helical" evidence="1">
    <location>
        <begin position="88"/>
        <end position="109"/>
    </location>
</feature>
<name>A0A5C8NHM8_9ACTN</name>
<accession>A0A5C8NHM8</accession>
<keyword evidence="1" id="KW-1133">Transmembrane helix</keyword>
<gene>
    <name evidence="2" type="ORF">FHP06_08115</name>
</gene>
<dbReference type="InterPro" id="IPR018750">
    <property type="entry name" value="DUF2306_membrane"/>
</dbReference>
<feature type="transmembrane region" description="Helical" evidence="1">
    <location>
        <begin position="115"/>
        <end position="139"/>
    </location>
</feature>
<dbReference type="OrthoDB" id="4698148at2"/>
<keyword evidence="1" id="KW-0812">Transmembrane</keyword>
<proteinExistence type="predicted"/>
<dbReference type="EMBL" id="VDUX01000003">
    <property type="protein sequence ID" value="TXL61384.1"/>
    <property type="molecule type" value="Genomic_DNA"/>
</dbReference>
<reference evidence="2 3" key="1">
    <citation type="submission" date="2019-06" db="EMBL/GenBank/DDBJ databases">
        <title>Aeromicrobium sp. nov., isolated from a maize field.</title>
        <authorList>
            <person name="Lin S.-Y."/>
            <person name="Tsai C.-F."/>
            <person name="Young C.-C."/>
        </authorList>
    </citation>
    <scope>NUCLEOTIDE SEQUENCE [LARGE SCALE GENOMIC DNA]</scope>
    <source>
        <strain evidence="2 3">CC-CFT486</strain>
    </source>
</reference>
<feature type="transmembrane region" description="Helical" evidence="1">
    <location>
        <begin position="48"/>
        <end position="68"/>
    </location>
</feature>
<protein>
    <submittedName>
        <fullName evidence="2">DUF2306 domain-containing protein</fullName>
    </submittedName>
</protein>
<evidence type="ECO:0000313" key="3">
    <source>
        <dbReference type="Proteomes" id="UP000321571"/>
    </source>
</evidence>
<organism evidence="2 3">
    <name type="scientific">Aeromicrobium terrae</name>
    <dbReference type="NCBI Taxonomy" id="2498846"/>
    <lineage>
        <taxon>Bacteria</taxon>
        <taxon>Bacillati</taxon>
        <taxon>Actinomycetota</taxon>
        <taxon>Actinomycetes</taxon>
        <taxon>Propionibacteriales</taxon>
        <taxon>Nocardioidaceae</taxon>
        <taxon>Aeromicrobium</taxon>
    </lineage>
</organism>
<evidence type="ECO:0000256" key="1">
    <source>
        <dbReference type="SAM" id="Phobius"/>
    </source>
</evidence>